<dbReference type="AlphaFoldDB" id="A0A420G002"/>
<sequence length="67" mass="7382">MVAILIQDRIFGKGNGLHVFQIVIIVIQLTTLVPQLRKGIFDNLNIGMEANIPAPNGILFCLALIRI</sequence>
<comment type="caution">
    <text evidence="1">The sequence shown here is derived from an EMBL/GenBank/DDBJ whole genome shotgun (WGS) entry which is preliminary data.</text>
</comment>
<dbReference type="Proteomes" id="UP000286402">
    <property type="component" value="Unassembled WGS sequence"/>
</dbReference>
<reference evidence="1 2" key="1">
    <citation type="submission" date="2016-07" db="EMBL/GenBank/DDBJ databases">
        <title>Genome analysis of Sphingobacterium siyangense T12B17.</title>
        <authorList>
            <person name="Xu D."/>
            <person name="Su Y."/>
            <person name="Zheng S."/>
        </authorList>
    </citation>
    <scope>NUCLEOTIDE SEQUENCE [LARGE SCALE GENOMIC DNA]</scope>
    <source>
        <strain evidence="1 2">T12B17</strain>
    </source>
</reference>
<protein>
    <submittedName>
        <fullName evidence="1">Uncharacterized protein</fullName>
    </submittedName>
</protein>
<gene>
    <name evidence="1" type="ORF">BCY89_27205</name>
</gene>
<organism evidence="1 2">
    <name type="scientific">Sphingobacterium siyangense</name>
    <dbReference type="NCBI Taxonomy" id="459529"/>
    <lineage>
        <taxon>Bacteria</taxon>
        <taxon>Pseudomonadati</taxon>
        <taxon>Bacteroidota</taxon>
        <taxon>Sphingobacteriia</taxon>
        <taxon>Sphingobacteriales</taxon>
        <taxon>Sphingobacteriaceae</taxon>
        <taxon>Sphingobacterium</taxon>
    </lineage>
</organism>
<name>A0A420G002_9SPHI</name>
<keyword evidence="2" id="KW-1185">Reference proteome</keyword>
<accession>A0A420G002</accession>
<evidence type="ECO:0000313" key="1">
    <source>
        <dbReference type="EMBL" id="RKF38508.1"/>
    </source>
</evidence>
<dbReference type="EMBL" id="MCAQ01000008">
    <property type="protein sequence ID" value="RKF38508.1"/>
    <property type="molecule type" value="Genomic_DNA"/>
</dbReference>
<evidence type="ECO:0000313" key="2">
    <source>
        <dbReference type="Proteomes" id="UP000286402"/>
    </source>
</evidence>
<proteinExistence type="predicted"/>